<comment type="caution">
    <text evidence="4">The sequence shown here is derived from an EMBL/GenBank/DDBJ whole genome shotgun (WGS) entry which is preliminary data.</text>
</comment>
<dbReference type="Pfam" id="PF04438">
    <property type="entry name" value="zf-HIT"/>
    <property type="match status" value="1"/>
</dbReference>
<feature type="compositionally biased region" description="Low complexity" evidence="2">
    <location>
        <begin position="136"/>
        <end position="147"/>
    </location>
</feature>
<organism evidence="4 5">
    <name type="scientific">Allacma fusca</name>
    <dbReference type="NCBI Taxonomy" id="39272"/>
    <lineage>
        <taxon>Eukaryota</taxon>
        <taxon>Metazoa</taxon>
        <taxon>Ecdysozoa</taxon>
        <taxon>Arthropoda</taxon>
        <taxon>Hexapoda</taxon>
        <taxon>Collembola</taxon>
        <taxon>Symphypleona</taxon>
        <taxon>Sminthuridae</taxon>
        <taxon>Allacma</taxon>
    </lineage>
</organism>
<dbReference type="PANTHER" id="PTHR21561">
    <property type="entry name" value="INO80 COMPLEX SUBUNIT B"/>
    <property type="match status" value="1"/>
</dbReference>
<dbReference type="GO" id="GO:0006338">
    <property type="term" value="P:chromatin remodeling"/>
    <property type="evidence" value="ECO:0007669"/>
    <property type="project" value="InterPro"/>
</dbReference>
<evidence type="ECO:0000313" key="5">
    <source>
        <dbReference type="Proteomes" id="UP000708208"/>
    </source>
</evidence>
<feature type="domain" description="INO80 complex subunit B-like conserved region" evidence="3">
    <location>
        <begin position="238"/>
        <end position="312"/>
    </location>
</feature>
<dbReference type="GO" id="GO:0031011">
    <property type="term" value="C:Ino80 complex"/>
    <property type="evidence" value="ECO:0007669"/>
    <property type="project" value="InterPro"/>
</dbReference>
<dbReference type="InterPro" id="IPR006880">
    <property type="entry name" value="INO80B_C"/>
</dbReference>
<keyword evidence="5" id="KW-1185">Reference proteome</keyword>
<dbReference type="InterPro" id="IPR029523">
    <property type="entry name" value="INO80B/Ies2"/>
</dbReference>
<evidence type="ECO:0000256" key="1">
    <source>
        <dbReference type="SAM" id="Coils"/>
    </source>
</evidence>
<proteinExistence type="predicted"/>
<protein>
    <recommendedName>
        <fullName evidence="3">INO80 complex subunit B-like conserved region domain-containing protein</fullName>
    </recommendedName>
</protein>
<feature type="compositionally biased region" description="Low complexity" evidence="2">
    <location>
        <begin position="50"/>
        <end position="73"/>
    </location>
</feature>
<evidence type="ECO:0000313" key="4">
    <source>
        <dbReference type="EMBL" id="CAG7668624.1"/>
    </source>
</evidence>
<evidence type="ECO:0000256" key="2">
    <source>
        <dbReference type="SAM" id="MobiDB-lite"/>
    </source>
</evidence>
<reference evidence="4" key="1">
    <citation type="submission" date="2021-06" db="EMBL/GenBank/DDBJ databases">
        <authorList>
            <person name="Hodson N. C."/>
            <person name="Mongue J. A."/>
            <person name="Jaron S. K."/>
        </authorList>
    </citation>
    <scope>NUCLEOTIDE SEQUENCE</scope>
</reference>
<dbReference type="OrthoDB" id="2021186at2759"/>
<feature type="coiled-coil region" evidence="1">
    <location>
        <begin position="239"/>
        <end position="266"/>
    </location>
</feature>
<dbReference type="EMBL" id="CAJVCH010010930">
    <property type="protein sequence ID" value="CAG7668624.1"/>
    <property type="molecule type" value="Genomic_DNA"/>
</dbReference>
<feature type="compositionally biased region" description="Low complexity" evidence="2">
    <location>
        <begin position="84"/>
        <end position="96"/>
    </location>
</feature>
<gene>
    <name evidence="4" type="ORF">AFUS01_LOCUS1921</name>
</gene>
<keyword evidence="1" id="KW-0175">Coiled coil</keyword>
<feature type="region of interest" description="Disordered" evidence="2">
    <location>
        <begin position="1"/>
        <end position="166"/>
    </location>
</feature>
<name>A0A8J2J4F1_9HEXA</name>
<dbReference type="InterPro" id="IPR007529">
    <property type="entry name" value="Znf_HIT"/>
</dbReference>
<dbReference type="CDD" id="cd23021">
    <property type="entry name" value="zf-HIT_IN80B"/>
    <property type="match status" value="1"/>
</dbReference>
<dbReference type="Proteomes" id="UP000708208">
    <property type="component" value="Unassembled WGS sequence"/>
</dbReference>
<dbReference type="SMART" id="SM01406">
    <property type="entry name" value="PAPA-1"/>
    <property type="match status" value="1"/>
</dbReference>
<accession>A0A8J2J4F1</accession>
<dbReference type="PANTHER" id="PTHR21561:SF12">
    <property type="entry name" value="INO80 COMPLEX SUBUNIT B"/>
    <property type="match status" value="1"/>
</dbReference>
<evidence type="ECO:0000259" key="3">
    <source>
        <dbReference type="SMART" id="SM01406"/>
    </source>
</evidence>
<dbReference type="AlphaFoldDB" id="A0A8J2J4F1"/>
<sequence length="363" mass="40266">MSGREKISPSPTSVEPKKSVRLAQKRKLREESGPPNVSEDEYYFTPYQFSKSSSPARGKSQSSRSSSPSTVSSPTIKKMRGKTSNESSGEVSLSSNPTISPVSKVYAPSPKARTLSPIASVVVPVRPSGTSVSEDSNSSPGGSNSSPLKKKLAKASGLSSSKEEVLEEEKWLDALESGKLEELDEELRQMKNPKLLTARQRAIMEKKDRDIYGFNVDDELLELGFLGKEKEKLVITQEMIKLKAEKTEKRRQLAQEKKEIDKKKTMDRLLKKQQSKVLKGIVKPKGQKRVTDYKITLACKADQTVISFPIGYPLPFEDRKPICVPVIVKCGVEGCTNPKKYCCSKTKVPLCSLKCYKKNISLQ</sequence>